<dbReference type="PANTHER" id="PTHR35010:SF2">
    <property type="entry name" value="BLL4672 PROTEIN"/>
    <property type="match status" value="1"/>
</dbReference>
<evidence type="ECO:0000259" key="1">
    <source>
        <dbReference type="PROSITE" id="PS50943"/>
    </source>
</evidence>
<feature type="domain" description="HTH cro/C1-type" evidence="1">
    <location>
        <begin position="36"/>
        <end position="83"/>
    </location>
</feature>
<dbReference type="Gene3D" id="1.10.260.40">
    <property type="entry name" value="lambda repressor-like DNA-binding domains"/>
    <property type="match status" value="1"/>
</dbReference>
<dbReference type="InterPro" id="IPR041413">
    <property type="entry name" value="MLTR_LBD"/>
</dbReference>
<evidence type="ECO:0000313" key="2">
    <source>
        <dbReference type="EMBL" id="GGP26884.1"/>
    </source>
</evidence>
<sequence length="273" mass="30649">MSTTQDNRLGNYLKNRRARLDPVAFGYPSGNRRTPGLRREEVALRANISATWYTWLEQGRGGVPSTAVLERIASALDLTTAEREHLFLLAQDRPPELRHQTPGAVSDRLQRILDAMPLSPAFVRTASWDIVARNQAALKVLGDYENMPPQQRNTLRMLFGNPEVRKRMVNWEEDARSVVATFRAESTRAGAPDTVRALVADMIAISPDFASMWHRNEVRTHGEGTKHIMHPVVGLLTLDYSAFAVDGQPDLSMIVYNPASPEDIERVRVLIGR</sequence>
<dbReference type="CDD" id="cd00093">
    <property type="entry name" value="HTH_XRE"/>
    <property type="match status" value="1"/>
</dbReference>
<dbReference type="InterPro" id="IPR010982">
    <property type="entry name" value="Lambda_DNA-bd_dom_sf"/>
</dbReference>
<dbReference type="InterPro" id="IPR001387">
    <property type="entry name" value="Cro/C1-type_HTH"/>
</dbReference>
<keyword evidence="3" id="KW-1185">Reference proteome</keyword>
<dbReference type="Proteomes" id="UP000621859">
    <property type="component" value="Unassembled WGS sequence"/>
</dbReference>
<protein>
    <submittedName>
        <fullName evidence="2">Transcriptional regulator</fullName>
    </submittedName>
</protein>
<dbReference type="SMART" id="SM00530">
    <property type="entry name" value="HTH_XRE"/>
    <property type="match status" value="1"/>
</dbReference>
<dbReference type="Pfam" id="PF13560">
    <property type="entry name" value="HTH_31"/>
    <property type="match status" value="1"/>
</dbReference>
<organism evidence="2 3">
    <name type="scientific">Silvimonas amylolytica</name>
    <dbReference type="NCBI Taxonomy" id="449663"/>
    <lineage>
        <taxon>Bacteria</taxon>
        <taxon>Pseudomonadati</taxon>
        <taxon>Pseudomonadota</taxon>
        <taxon>Betaproteobacteria</taxon>
        <taxon>Neisseriales</taxon>
        <taxon>Chitinibacteraceae</taxon>
        <taxon>Silvimonas</taxon>
    </lineage>
</organism>
<evidence type="ECO:0000313" key="3">
    <source>
        <dbReference type="Proteomes" id="UP000621859"/>
    </source>
</evidence>
<accession>A0ABQ2PMP8</accession>
<reference evidence="3" key="1">
    <citation type="journal article" date="2019" name="Int. J. Syst. Evol. Microbiol.">
        <title>The Global Catalogue of Microorganisms (GCM) 10K type strain sequencing project: providing services to taxonomists for standard genome sequencing and annotation.</title>
        <authorList>
            <consortium name="The Broad Institute Genomics Platform"/>
            <consortium name="The Broad Institute Genome Sequencing Center for Infectious Disease"/>
            <person name="Wu L."/>
            <person name="Ma J."/>
        </authorList>
    </citation>
    <scope>NUCLEOTIDE SEQUENCE [LARGE SCALE GENOMIC DNA]</scope>
    <source>
        <strain evidence="3">CGMCC 1.8860</strain>
    </source>
</reference>
<dbReference type="Pfam" id="PF17765">
    <property type="entry name" value="MLTR_LBD"/>
    <property type="match status" value="1"/>
</dbReference>
<dbReference type="PANTHER" id="PTHR35010">
    <property type="entry name" value="BLL4672 PROTEIN-RELATED"/>
    <property type="match status" value="1"/>
</dbReference>
<dbReference type="RefSeq" id="WP_188694695.1">
    <property type="nucleotide sequence ID" value="NZ_BMLY01000004.1"/>
</dbReference>
<dbReference type="EMBL" id="BMLY01000004">
    <property type="protein sequence ID" value="GGP26884.1"/>
    <property type="molecule type" value="Genomic_DNA"/>
</dbReference>
<dbReference type="Gene3D" id="3.30.450.180">
    <property type="match status" value="1"/>
</dbReference>
<comment type="caution">
    <text evidence="2">The sequence shown here is derived from an EMBL/GenBank/DDBJ whole genome shotgun (WGS) entry which is preliminary data.</text>
</comment>
<gene>
    <name evidence="2" type="ORF">GCM10010971_27030</name>
</gene>
<dbReference type="SUPFAM" id="SSF47413">
    <property type="entry name" value="lambda repressor-like DNA-binding domains"/>
    <property type="match status" value="1"/>
</dbReference>
<name>A0ABQ2PMP8_9NEIS</name>
<proteinExistence type="predicted"/>
<dbReference type="PROSITE" id="PS50943">
    <property type="entry name" value="HTH_CROC1"/>
    <property type="match status" value="1"/>
</dbReference>